<reference evidence="1" key="2">
    <citation type="journal article" date="2015" name="Data Brief">
        <title>Shoot transcriptome of the giant reed, Arundo donax.</title>
        <authorList>
            <person name="Barrero R.A."/>
            <person name="Guerrero F.D."/>
            <person name="Moolhuijzen P."/>
            <person name="Goolsby J.A."/>
            <person name="Tidwell J."/>
            <person name="Bellgard S.E."/>
            <person name="Bellgard M.I."/>
        </authorList>
    </citation>
    <scope>NUCLEOTIDE SEQUENCE</scope>
    <source>
        <tissue evidence="1">Shoot tissue taken approximately 20 cm above the soil surface</tissue>
    </source>
</reference>
<reference evidence="1" key="1">
    <citation type="submission" date="2014-09" db="EMBL/GenBank/DDBJ databases">
        <authorList>
            <person name="Magalhaes I.L.F."/>
            <person name="Oliveira U."/>
            <person name="Santos F.R."/>
            <person name="Vidigal T.H.D.A."/>
            <person name="Brescovit A.D."/>
            <person name="Santos A.J."/>
        </authorList>
    </citation>
    <scope>NUCLEOTIDE SEQUENCE</scope>
    <source>
        <tissue evidence="1">Shoot tissue taken approximately 20 cm above the soil surface</tissue>
    </source>
</reference>
<dbReference type="AlphaFoldDB" id="A0A0A9B9I0"/>
<proteinExistence type="predicted"/>
<protein>
    <submittedName>
        <fullName evidence="1">Uncharacterized protein</fullName>
    </submittedName>
</protein>
<dbReference type="EMBL" id="GBRH01241938">
    <property type="protein sequence ID" value="JAD55957.1"/>
    <property type="molecule type" value="Transcribed_RNA"/>
</dbReference>
<name>A0A0A9B9I0_ARUDO</name>
<evidence type="ECO:0000313" key="1">
    <source>
        <dbReference type="EMBL" id="JAD55957.1"/>
    </source>
</evidence>
<accession>A0A0A9B9I0</accession>
<organism evidence="1">
    <name type="scientific">Arundo donax</name>
    <name type="common">Giant reed</name>
    <name type="synonym">Donax arundinaceus</name>
    <dbReference type="NCBI Taxonomy" id="35708"/>
    <lineage>
        <taxon>Eukaryota</taxon>
        <taxon>Viridiplantae</taxon>
        <taxon>Streptophyta</taxon>
        <taxon>Embryophyta</taxon>
        <taxon>Tracheophyta</taxon>
        <taxon>Spermatophyta</taxon>
        <taxon>Magnoliopsida</taxon>
        <taxon>Liliopsida</taxon>
        <taxon>Poales</taxon>
        <taxon>Poaceae</taxon>
        <taxon>PACMAD clade</taxon>
        <taxon>Arundinoideae</taxon>
        <taxon>Arundineae</taxon>
        <taxon>Arundo</taxon>
    </lineage>
</organism>
<sequence>MVNMRDNVALFPQPFPVKESRIWYPTECSYQILR</sequence>